<keyword evidence="4" id="KW-0747">Spliceosome</keyword>
<dbReference type="InterPro" id="IPR013087">
    <property type="entry name" value="Znf_C2H2_type"/>
</dbReference>
<dbReference type="GO" id="GO:0003676">
    <property type="term" value="F:nucleic acid binding"/>
    <property type="evidence" value="ECO:0007669"/>
    <property type="project" value="InterPro"/>
</dbReference>
<keyword evidence="6" id="KW-0862">Zinc</keyword>
<dbReference type="Proteomes" id="UP000515908">
    <property type="component" value="Chromosome 01"/>
</dbReference>
<organism evidence="10 11">
    <name type="scientific">Angomonas deanei</name>
    <dbReference type="NCBI Taxonomy" id="59799"/>
    <lineage>
        <taxon>Eukaryota</taxon>
        <taxon>Discoba</taxon>
        <taxon>Euglenozoa</taxon>
        <taxon>Kinetoplastea</taxon>
        <taxon>Metakinetoplastina</taxon>
        <taxon>Trypanosomatida</taxon>
        <taxon>Trypanosomatidae</taxon>
        <taxon>Strigomonadinae</taxon>
        <taxon>Angomonas</taxon>
    </lineage>
</organism>
<evidence type="ECO:0000313" key="11">
    <source>
        <dbReference type="Proteomes" id="UP000515908"/>
    </source>
</evidence>
<sequence length="245" mass="28779">MASYTDTVQFAKKSEYYKINHLGKVLCTLCNVYCSDENNFIKHLSGKTHLNQIKKNELLLLKQKNLEEEEKRSLLAQQSAEETKRLNQLLSNNNNNNSNNNNILPTYTFKTEHDPILFQTKVYLEIYFDLLNKNTNNNHYAETRPLHRWLTAREAELYQIENNNNQNQNNKEEEYYVYLLVACEGYQTSCFKFPSEARRSAPGELISENNQNNSDNNNNNNNNVAYHHSWDPIGKVYSLFFVMSR</sequence>
<evidence type="ECO:0000256" key="3">
    <source>
        <dbReference type="ARBA" id="ARBA00022723"/>
    </source>
</evidence>
<dbReference type="Gene3D" id="2.60.40.2690">
    <property type="match status" value="1"/>
</dbReference>
<dbReference type="Pfam" id="PF16835">
    <property type="entry name" value="SF3A2"/>
    <property type="match status" value="1"/>
</dbReference>
<dbReference type="AlphaFoldDB" id="A0A7G2C0B5"/>
<name>A0A7G2C0B5_9TRYP</name>
<evidence type="ECO:0000256" key="7">
    <source>
        <dbReference type="ARBA" id="ARBA00023187"/>
    </source>
</evidence>
<dbReference type="VEuPathDB" id="TriTrypDB:ADEAN_000016600"/>
<keyword evidence="8" id="KW-0539">Nucleus</keyword>
<keyword evidence="2" id="KW-0507">mRNA processing</keyword>
<evidence type="ECO:0000259" key="9">
    <source>
        <dbReference type="SMART" id="SM00451"/>
    </source>
</evidence>
<dbReference type="InterPro" id="IPR031781">
    <property type="entry name" value="SF3A2_dom"/>
</dbReference>
<dbReference type="InterPro" id="IPR052092">
    <property type="entry name" value="SF3A2"/>
</dbReference>
<evidence type="ECO:0000256" key="8">
    <source>
        <dbReference type="ARBA" id="ARBA00023242"/>
    </source>
</evidence>
<keyword evidence="7" id="KW-0508">mRNA splicing</keyword>
<evidence type="ECO:0000256" key="4">
    <source>
        <dbReference type="ARBA" id="ARBA00022728"/>
    </source>
</evidence>
<feature type="domain" description="U1-type" evidence="9">
    <location>
        <begin position="22"/>
        <end position="56"/>
    </location>
</feature>
<comment type="similarity">
    <text evidence="1">Belongs to the SF3A2 family.</text>
</comment>
<reference evidence="10 11" key="1">
    <citation type="submission" date="2020-08" db="EMBL/GenBank/DDBJ databases">
        <authorList>
            <person name="Newling K."/>
            <person name="Davey J."/>
            <person name="Forrester S."/>
        </authorList>
    </citation>
    <scope>NUCLEOTIDE SEQUENCE [LARGE SCALE GENOMIC DNA]</scope>
    <source>
        <strain evidence="11">Crithidia deanei Carvalho (ATCC PRA-265)</strain>
    </source>
</reference>
<protein>
    <submittedName>
        <fullName evidence="10">Zinc-finger of C2H2 type/Pre-mRNA-splicing factor SF3a complex subunit 2 (Prp11), putative</fullName>
    </submittedName>
</protein>
<dbReference type="GO" id="GO:0000245">
    <property type="term" value="P:spliceosomal complex assembly"/>
    <property type="evidence" value="ECO:0007669"/>
    <property type="project" value="TreeGrafter"/>
</dbReference>
<keyword evidence="3" id="KW-0479">Metal-binding</keyword>
<dbReference type="SMART" id="SM00451">
    <property type="entry name" value="ZnF_U1"/>
    <property type="match status" value="1"/>
</dbReference>
<evidence type="ECO:0000256" key="6">
    <source>
        <dbReference type="ARBA" id="ARBA00022833"/>
    </source>
</evidence>
<dbReference type="SUPFAM" id="SSF57667">
    <property type="entry name" value="beta-beta-alpha zinc fingers"/>
    <property type="match status" value="1"/>
</dbReference>
<dbReference type="EMBL" id="LR877145">
    <property type="protein sequence ID" value="CAD2212754.1"/>
    <property type="molecule type" value="Genomic_DNA"/>
</dbReference>
<accession>A0A7G2C0B5</accession>
<dbReference type="Pfam" id="PF12874">
    <property type="entry name" value="zf-met"/>
    <property type="match status" value="1"/>
</dbReference>
<evidence type="ECO:0000256" key="2">
    <source>
        <dbReference type="ARBA" id="ARBA00022664"/>
    </source>
</evidence>
<evidence type="ECO:0000256" key="1">
    <source>
        <dbReference type="ARBA" id="ARBA00008995"/>
    </source>
</evidence>
<dbReference type="InterPro" id="IPR003604">
    <property type="entry name" value="Matrin/U1-like-C_Znf_C2H2"/>
</dbReference>
<dbReference type="InterPro" id="IPR036236">
    <property type="entry name" value="Znf_C2H2_sf"/>
</dbReference>
<dbReference type="PANTHER" id="PTHR23205">
    <property type="entry name" value="SPLICING FACTOR 3A SUBUNIT 2"/>
    <property type="match status" value="1"/>
</dbReference>
<dbReference type="GO" id="GO:0071013">
    <property type="term" value="C:catalytic step 2 spliceosome"/>
    <property type="evidence" value="ECO:0007669"/>
    <property type="project" value="TreeGrafter"/>
</dbReference>
<gene>
    <name evidence="10" type="ORF">ADEAN_000016600</name>
</gene>
<dbReference type="GO" id="GO:0008270">
    <property type="term" value="F:zinc ion binding"/>
    <property type="evidence" value="ECO:0007669"/>
    <property type="project" value="UniProtKB-KW"/>
</dbReference>
<dbReference type="PANTHER" id="PTHR23205:SF0">
    <property type="entry name" value="SPLICING FACTOR 3A SUBUNIT 2"/>
    <property type="match status" value="1"/>
</dbReference>
<keyword evidence="5 10" id="KW-0863">Zinc-finger</keyword>
<keyword evidence="11" id="KW-1185">Reference proteome</keyword>
<dbReference type="GO" id="GO:0071004">
    <property type="term" value="C:U2-type prespliceosome"/>
    <property type="evidence" value="ECO:0007669"/>
    <property type="project" value="TreeGrafter"/>
</dbReference>
<evidence type="ECO:0000256" key="5">
    <source>
        <dbReference type="ARBA" id="ARBA00022771"/>
    </source>
</evidence>
<proteinExistence type="inferred from homology"/>
<dbReference type="GO" id="GO:0005686">
    <property type="term" value="C:U2 snRNP"/>
    <property type="evidence" value="ECO:0007669"/>
    <property type="project" value="TreeGrafter"/>
</dbReference>
<dbReference type="Gene3D" id="3.30.160.60">
    <property type="entry name" value="Classic Zinc Finger"/>
    <property type="match status" value="1"/>
</dbReference>
<evidence type="ECO:0000313" key="10">
    <source>
        <dbReference type="EMBL" id="CAD2212754.1"/>
    </source>
</evidence>